<dbReference type="Proteomes" id="UP000886005">
    <property type="component" value="Unassembled WGS sequence"/>
</dbReference>
<dbReference type="InterPro" id="IPR027417">
    <property type="entry name" value="P-loop_NTPase"/>
</dbReference>
<evidence type="ECO:0000313" key="1">
    <source>
        <dbReference type="EMBL" id="HED09378.1"/>
    </source>
</evidence>
<protein>
    <recommendedName>
        <fullName evidence="2">DUF2478 domain-containing protein</fullName>
    </recommendedName>
</protein>
<gene>
    <name evidence="1" type="ORF">ENJ10_01695</name>
</gene>
<proteinExistence type="predicted"/>
<accession>A0A7V1LK27</accession>
<evidence type="ECO:0008006" key="2">
    <source>
        <dbReference type="Google" id="ProtNLM"/>
    </source>
</evidence>
<dbReference type="EMBL" id="DRLD01000046">
    <property type="protein sequence ID" value="HED09378.1"/>
    <property type="molecule type" value="Genomic_DNA"/>
</dbReference>
<dbReference type="InterPro" id="IPR004948">
    <property type="entry name" value="Nuc-triphosphatase_THEP1"/>
</dbReference>
<dbReference type="Pfam" id="PF03266">
    <property type="entry name" value="NTPase_1"/>
    <property type="match status" value="1"/>
</dbReference>
<comment type="caution">
    <text evidence="1">The sequence shown here is derived from an EMBL/GenBank/DDBJ whole genome shotgun (WGS) entry which is preliminary data.</text>
</comment>
<dbReference type="GO" id="GO:0017111">
    <property type="term" value="F:ribonucleoside triphosphate phosphatase activity"/>
    <property type="evidence" value="ECO:0007669"/>
    <property type="project" value="InterPro"/>
</dbReference>
<dbReference type="AlphaFoldDB" id="A0A7V1LK27"/>
<sequence length="171" mass="18765">MDRHKRLFLLCGAVHSGKTTRLKKWVQNAKAADGILAPVVAGERHLCHIASGECRNLHKGLSAHNRVSVGRFVFNNDVFLWAGELLRSLNAHAGIIVVDEVGPLELSGRGLEPGLGRLLEAPCRADFVFVVRESLEQAVRARYAPFFKQVAAIGPEELSTINPAPDISRRK</sequence>
<organism evidence="1">
    <name type="scientific">Caldithrix abyssi</name>
    <dbReference type="NCBI Taxonomy" id="187145"/>
    <lineage>
        <taxon>Bacteria</taxon>
        <taxon>Pseudomonadati</taxon>
        <taxon>Calditrichota</taxon>
        <taxon>Calditrichia</taxon>
        <taxon>Calditrichales</taxon>
        <taxon>Calditrichaceae</taxon>
        <taxon>Caldithrix</taxon>
    </lineage>
</organism>
<reference evidence="1" key="1">
    <citation type="journal article" date="2020" name="mSystems">
        <title>Genome- and Community-Level Interaction Insights into Carbon Utilization and Element Cycling Functions of Hydrothermarchaeota in Hydrothermal Sediment.</title>
        <authorList>
            <person name="Zhou Z."/>
            <person name="Liu Y."/>
            <person name="Xu W."/>
            <person name="Pan J."/>
            <person name="Luo Z.H."/>
            <person name="Li M."/>
        </authorList>
    </citation>
    <scope>NUCLEOTIDE SEQUENCE [LARGE SCALE GENOMIC DNA]</scope>
    <source>
        <strain evidence="1">HyVt-456</strain>
    </source>
</reference>
<name>A0A7V1LK27_CALAY</name>
<dbReference type="Gene3D" id="3.40.50.300">
    <property type="entry name" value="P-loop containing nucleotide triphosphate hydrolases"/>
    <property type="match status" value="1"/>
</dbReference>